<reference evidence="4" key="2">
    <citation type="journal article" date="2020" name="mSystems">
        <title>Genome- and Community-Level Interaction Insights into Carbon Utilization and Element Cycling Functions of Hydrothermarchaeota in Hydrothermal Sediment.</title>
        <authorList>
            <person name="Zhou Z."/>
            <person name="Liu Y."/>
            <person name="Xu W."/>
            <person name="Pan J."/>
            <person name="Luo Z.H."/>
            <person name="Li M."/>
        </authorList>
    </citation>
    <scope>NUCLEOTIDE SEQUENCE [LARGE SCALE GENOMIC DNA]</scope>
    <source>
        <strain evidence="4">SpSt-640</strain>
    </source>
</reference>
<evidence type="ECO:0000313" key="4">
    <source>
        <dbReference type="EMBL" id="HGQ76414.1"/>
    </source>
</evidence>
<dbReference type="PATRIC" id="fig|93466.3.peg.1212"/>
<evidence type="ECO:0000313" key="3">
    <source>
        <dbReference type="EMBL" id="ANE41510.1"/>
    </source>
</evidence>
<accession>A0A172T3F9</accession>
<keyword evidence="2" id="KW-0812">Transmembrane</keyword>
<keyword evidence="2" id="KW-0472">Membrane</keyword>
<reference evidence="3 5" key="1">
    <citation type="submission" date="2014-08" db="EMBL/GenBank/DDBJ databases">
        <title>Fervidobacterium pennivorans DYC genome.</title>
        <authorList>
            <person name="Wushke S."/>
        </authorList>
    </citation>
    <scope>NUCLEOTIDE SEQUENCE [LARGE SCALE GENOMIC DNA]</scope>
    <source>
        <strain evidence="3 5">DYC</strain>
    </source>
</reference>
<dbReference type="KEGG" id="fng:JM64_05705"/>
<evidence type="ECO:0000256" key="2">
    <source>
        <dbReference type="SAM" id="Phobius"/>
    </source>
</evidence>
<keyword evidence="1" id="KW-0175">Coiled coil</keyword>
<feature type="transmembrane region" description="Helical" evidence="2">
    <location>
        <begin position="20"/>
        <end position="41"/>
    </location>
</feature>
<proteinExistence type="predicted"/>
<dbReference type="EMBL" id="CP011393">
    <property type="protein sequence ID" value="ANE41510.1"/>
    <property type="molecule type" value="Genomic_DNA"/>
</dbReference>
<protein>
    <submittedName>
        <fullName evidence="3">Uncharacterized protein</fullName>
    </submittedName>
</protein>
<evidence type="ECO:0000313" key="5">
    <source>
        <dbReference type="Proteomes" id="UP000077096"/>
    </source>
</evidence>
<dbReference type="EMBL" id="DTBH01000012">
    <property type="protein sequence ID" value="HGQ76414.1"/>
    <property type="molecule type" value="Genomic_DNA"/>
</dbReference>
<evidence type="ECO:0000256" key="1">
    <source>
        <dbReference type="SAM" id="Coils"/>
    </source>
</evidence>
<name>A0A172T3F9_FERPE</name>
<dbReference type="Proteomes" id="UP000077096">
    <property type="component" value="Chromosome"/>
</dbReference>
<gene>
    <name evidence="4" type="ORF">ENU12_00475</name>
    <name evidence="3" type="ORF">JM64_05705</name>
</gene>
<organism evidence="3 5">
    <name type="scientific">Fervidobacterium pennivorans</name>
    <dbReference type="NCBI Taxonomy" id="93466"/>
    <lineage>
        <taxon>Bacteria</taxon>
        <taxon>Thermotogati</taxon>
        <taxon>Thermotogota</taxon>
        <taxon>Thermotogae</taxon>
        <taxon>Thermotogales</taxon>
        <taxon>Fervidobacteriaceae</taxon>
        <taxon>Fervidobacterium</taxon>
    </lineage>
</organism>
<keyword evidence="2" id="KW-1133">Transmembrane helix</keyword>
<sequence length="187" mass="22114">MEKLNLSPGKKRVLKLTTFLMLLFISILPSISLLSLSYFIMEQKISKLLIRYPEVFNNLTTTDLRNIDAQIDNLLSSLKAKESQLKSASEEIKNYIIEAYKNTYFLHSFLKYTSTNTNSYFLTNVIYDGQRFYVDFYEYGTETQISTSVIYNDLARFYKDVLVSLLEQRNFLGDMKYFHYIWEGRIR</sequence>
<dbReference type="AlphaFoldDB" id="A0A172T3F9"/>
<feature type="coiled-coil region" evidence="1">
    <location>
        <begin position="64"/>
        <end position="98"/>
    </location>
</feature>
<dbReference type="OrthoDB" id="44836at2"/>